<evidence type="ECO:0000313" key="5">
    <source>
        <dbReference type="Proteomes" id="UP001210925"/>
    </source>
</evidence>
<protein>
    <recommendedName>
        <fullName evidence="6">Vacuolar protein sorting-associated protein 16 homolog</fullName>
    </recommendedName>
</protein>
<sequence>MNPSISWQQVHDKFYRKEKIYTMNWGNIDLSKYLVAASPFGGPIALIRNDKRLVAINGQNIKQMLQIYTSSGKLLHQFQWDKGSIVAMGWAKNEQLICALEQGSIVILDLFGSSIQISLGEDAKEFGIIDAVVFNDGVVALTNNFQFIAITSLHEPRPRNLANIGLLEKPDCWDILPPDQNIGRHLEVYVATKKTVFVVDQIRAQDQLLQKGPFHKMAISPNGKLLALYTFDGRLWVVSTDFQVSLADFKTNSDSPPLQMAWCGNDSVLLHWDDIILLVGPSGDYLKFSYEGVVQLVSEIDCARIISSEKCEVINRVPKANVDIFRIGSTSPSAILYDAREQYDEKSPKADENIRSIRLYLSQAVDACIEAAGNEFEVNLQKSILKAASFGKAFLDYYPSARLVDMNRSLRILNAIRHPDVGIPLTISQYQELTAEGLVSTLINRRLFSIAKSVCDYLEIPSDRVLISWACYKVKSSIEDEESVSRIIFDKLSERKNISYAEVAKEAYRSGRTKLATKLLEFESCAADQVPLLLSMQQDDLALKKAIESGDTDLVYLTLFHMKRKLQSAEFFRIINDKPLACALLEIYAKQQDPQLLRDFYYQDDRRVSSANLIFISNYKQTNVEARISELKAAWKIYGESKTTSNEAKVTEETIKLLHLQQQLENEINHPFVDLSLNDTILKCFTLQHPNKASKLKSEFKVADKK</sequence>
<evidence type="ECO:0000259" key="3">
    <source>
        <dbReference type="Pfam" id="PF04841"/>
    </source>
</evidence>
<dbReference type="Gene3D" id="1.10.150.780">
    <property type="entry name" value="Vps16, C-terminal region"/>
    <property type="match status" value="1"/>
</dbReference>
<gene>
    <name evidence="4" type="ORF">HK103_002819</name>
</gene>
<dbReference type="InterPro" id="IPR016534">
    <property type="entry name" value="VPS16"/>
</dbReference>
<dbReference type="AlphaFoldDB" id="A0AAD5Y6P1"/>
<evidence type="ECO:0000313" key="4">
    <source>
        <dbReference type="EMBL" id="KAJ3259172.1"/>
    </source>
</evidence>
<dbReference type="Pfam" id="PF04840">
    <property type="entry name" value="Vps16_C"/>
    <property type="match status" value="1"/>
</dbReference>
<dbReference type="GO" id="GO:0005768">
    <property type="term" value="C:endosome"/>
    <property type="evidence" value="ECO:0007669"/>
    <property type="project" value="TreeGrafter"/>
</dbReference>
<dbReference type="InterPro" id="IPR006925">
    <property type="entry name" value="Vps16_C"/>
</dbReference>
<dbReference type="GO" id="GO:0006886">
    <property type="term" value="P:intracellular protein transport"/>
    <property type="evidence" value="ECO:0007669"/>
    <property type="project" value="InterPro"/>
</dbReference>
<dbReference type="InterPro" id="IPR015943">
    <property type="entry name" value="WD40/YVTN_repeat-like_dom_sf"/>
</dbReference>
<dbReference type="GO" id="GO:0016197">
    <property type="term" value="P:endosomal transport"/>
    <property type="evidence" value="ECO:0007669"/>
    <property type="project" value="TreeGrafter"/>
</dbReference>
<dbReference type="PANTHER" id="PTHR12811:SF0">
    <property type="entry name" value="VACUOLAR PROTEIN SORTING-ASSOCIATED PROTEIN 16 HOMOLOG"/>
    <property type="match status" value="1"/>
</dbReference>
<dbReference type="PIRSF" id="PIRSF007949">
    <property type="entry name" value="VPS16"/>
    <property type="match status" value="1"/>
</dbReference>
<dbReference type="InterPro" id="IPR038132">
    <property type="entry name" value="Vps16_C_sf"/>
</dbReference>
<dbReference type="InterPro" id="IPR036322">
    <property type="entry name" value="WD40_repeat_dom_sf"/>
</dbReference>
<dbReference type="SUPFAM" id="SSF50978">
    <property type="entry name" value="WD40 repeat-like"/>
    <property type="match status" value="1"/>
</dbReference>
<comment type="caution">
    <text evidence="4">The sequence shown here is derived from an EMBL/GenBank/DDBJ whole genome shotgun (WGS) entry which is preliminary data.</text>
</comment>
<feature type="domain" description="Vps16 N-terminal" evidence="3">
    <location>
        <begin position="3"/>
        <end position="404"/>
    </location>
</feature>
<evidence type="ECO:0000256" key="1">
    <source>
        <dbReference type="ARBA" id="ARBA00009250"/>
    </source>
</evidence>
<feature type="domain" description="Vps16 C-terminal" evidence="2">
    <location>
        <begin position="498"/>
        <end position="706"/>
    </location>
</feature>
<dbReference type="EMBL" id="JADGKB010000020">
    <property type="protein sequence ID" value="KAJ3259172.1"/>
    <property type="molecule type" value="Genomic_DNA"/>
</dbReference>
<proteinExistence type="inferred from homology"/>
<accession>A0AAD5Y6P1</accession>
<reference evidence="4" key="1">
    <citation type="submission" date="2020-05" db="EMBL/GenBank/DDBJ databases">
        <title>Phylogenomic resolution of chytrid fungi.</title>
        <authorList>
            <person name="Stajich J.E."/>
            <person name="Amses K."/>
            <person name="Simmons R."/>
            <person name="Seto K."/>
            <person name="Myers J."/>
            <person name="Bonds A."/>
            <person name="Quandt C.A."/>
            <person name="Barry K."/>
            <person name="Liu P."/>
            <person name="Grigoriev I."/>
            <person name="Longcore J.E."/>
            <person name="James T.Y."/>
        </authorList>
    </citation>
    <scope>NUCLEOTIDE SEQUENCE</scope>
    <source>
        <strain evidence="4">PLAUS21</strain>
    </source>
</reference>
<evidence type="ECO:0000259" key="2">
    <source>
        <dbReference type="Pfam" id="PF04840"/>
    </source>
</evidence>
<dbReference type="GO" id="GO:0030897">
    <property type="term" value="C:HOPS complex"/>
    <property type="evidence" value="ECO:0007669"/>
    <property type="project" value="TreeGrafter"/>
</dbReference>
<dbReference type="Gene3D" id="2.130.10.10">
    <property type="entry name" value="YVTN repeat-like/Quinoprotein amine dehydrogenase"/>
    <property type="match status" value="1"/>
</dbReference>
<dbReference type="GO" id="GO:0003779">
    <property type="term" value="F:actin binding"/>
    <property type="evidence" value="ECO:0007669"/>
    <property type="project" value="TreeGrafter"/>
</dbReference>
<dbReference type="PANTHER" id="PTHR12811">
    <property type="entry name" value="VACUOLAR PROTEIN SORTING VPS16"/>
    <property type="match status" value="1"/>
</dbReference>
<dbReference type="GO" id="GO:0042144">
    <property type="term" value="P:vacuole fusion, non-autophagic"/>
    <property type="evidence" value="ECO:0007669"/>
    <property type="project" value="TreeGrafter"/>
</dbReference>
<organism evidence="4 5">
    <name type="scientific">Boothiomyces macroporosus</name>
    <dbReference type="NCBI Taxonomy" id="261099"/>
    <lineage>
        <taxon>Eukaryota</taxon>
        <taxon>Fungi</taxon>
        <taxon>Fungi incertae sedis</taxon>
        <taxon>Chytridiomycota</taxon>
        <taxon>Chytridiomycota incertae sedis</taxon>
        <taxon>Chytridiomycetes</taxon>
        <taxon>Rhizophydiales</taxon>
        <taxon>Terramycetaceae</taxon>
        <taxon>Boothiomyces</taxon>
    </lineage>
</organism>
<dbReference type="InterPro" id="IPR006926">
    <property type="entry name" value="Vps16_N"/>
</dbReference>
<dbReference type="Proteomes" id="UP001210925">
    <property type="component" value="Unassembled WGS sequence"/>
</dbReference>
<keyword evidence="5" id="KW-1185">Reference proteome</keyword>
<name>A0AAD5Y6P1_9FUNG</name>
<evidence type="ECO:0008006" key="6">
    <source>
        <dbReference type="Google" id="ProtNLM"/>
    </source>
</evidence>
<dbReference type="Pfam" id="PF04841">
    <property type="entry name" value="Vps16_N"/>
    <property type="match status" value="1"/>
</dbReference>
<comment type="similarity">
    <text evidence="1">Belongs to the VPS16 family.</text>
</comment>